<dbReference type="AlphaFoldDB" id="A0A2P4XJH5"/>
<feature type="transmembrane region" description="Helical" evidence="1">
    <location>
        <begin position="89"/>
        <end position="108"/>
    </location>
</feature>
<reference evidence="2 3" key="1">
    <citation type="journal article" date="2017" name="Genome Biol. Evol.">
        <title>Phytophthora megakarya and P. palmivora, closely related causal agents of cacao black pod rot, underwent increases in genome sizes and gene numbers by different mechanisms.</title>
        <authorList>
            <person name="Ali S.S."/>
            <person name="Shao J."/>
            <person name="Lary D.J."/>
            <person name="Kronmiller B."/>
            <person name="Shen D."/>
            <person name="Strem M.D."/>
            <person name="Amoako-Attah I."/>
            <person name="Akrofi A.Y."/>
            <person name="Begoude B.A."/>
            <person name="Ten Hoopen G.M."/>
            <person name="Coulibaly K."/>
            <person name="Kebe B.I."/>
            <person name="Melnick R.L."/>
            <person name="Guiltinan M.J."/>
            <person name="Tyler B.M."/>
            <person name="Meinhardt L.W."/>
            <person name="Bailey B.A."/>
        </authorList>
    </citation>
    <scope>NUCLEOTIDE SEQUENCE [LARGE SCALE GENOMIC DNA]</scope>
    <source>
        <strain evidence="3">sbr112.9</strain>
    </source>
</reference>
<evidence type="ECO:0000256" key="1">
    <source>
        <dbReference type="SAM" id="Phobius"/>
    </source>
</evidence>
<keyword evidence="3" id="KW-1185">Reference proteome</keyword>
<name>A0A2P4XJH5_9STRA</name>
<dbReference type="OrthoDB" id="88720at2759"/>
<accession>A0A2P4XJH5</accession>
<feature type="transmembrane region" description="Helical" evidence="1">
    <location>
        <begin position="158"/>
        <end position="178"/>
    </location>
</feature>
<organism evidence="2 3">
    <name type="scientific">Phytophthora palmivora</name>
    <dbReference type="NCBI Taxonomy" id="4796"/>
    <lineage>
        <taxon>Eukaryota</taxon>
        <taxon>Sar</taxon>
        <taxon>Stramenopiles</taxon>
        <taxon>Oomycota</taxon>
        <taxon>Peronosporomycetes</taxon>
        <taxon>Peronosporales</taxon>
        <taxon>Peronosporaceae</taxon>
        <taxon>Phytophthora</taxon>
    </lineage>
</organism>
<comment type="caution">
    <text evidence="2">The sequence shown here is derived from an EMBL/GenBank/DDBJ whole genome shotgun (WGS) entry which is preliminary data.</text>
</comment>
<keyword evidence="1" id="KW-0812">Transmembrane</keyword>
<keyword evidence="1" id="KW-1133">Transmembrane helix</keyword>
<protein>
    <submittedName>
        <fullName evidence="2">Uncharacterized protein</fullName>
    </submittedName>
</protein>
<feature type="transmembrane region" description="Helical" evidence="1">
    <location>
        <begin position="115"/>
        <end position="138"/>
    </location>
</feature>
<evidence type="ECO:0000313" key="2">
    <source>
        <dbReference type="EMBL" id="POM65712.1"/>
    </source>
</evidence>
<gene>
    <name evidence="2" type="ORF">PHPALM_18535</name>
</gene>
<evidence type="ECO:0000313" key="3">
    <source>
        <dbReference type="Proteomes" id="UP000237271"/>
    </source>
</evidence>
<dbReference type="Proteomes" id="UP000237271">
    <property type="component" value="Unassembled WGS sequence"/>
</dbReference>
<feature type="transmembrane region" description="Helical" evidence="1">
    <location>
        <begin position="64"/>
        <end position="83"/>
    </location>
</feature>
<sequence>MVVLIAVLQDYDGEFGLFARMWCTWCVAVHHTLCVFGPNVIQLGWQSTGGMAELLEKRRRIDDGIYKVYVIIMLIGSLIMYGPRVFYDVLAGLLQGPTSIALIFLCLWSEFSPTVLHVSLVVLCIACSYEGVGTAFWRERHDALLLVELKKYKLENPVKSKVLNVYVAWGGLLGPVLPRRRRSMKQRRPNVFAVGITLKSGRIVTDHRRTLDGQS</sequence>
<proteinExistence type="predicted"/>
<dbReference type="EMBL" id="NCKW01009965">
    <property type="protein sequence ID" value="POM65712.1"/>
    <property type="molecule type" value="Genomic_DNA"/>
</dbReference>
<keyword evidence="1" id="KW-0472">Membrane</keyword>